<feature type="non-terminal residue" evidence="2">
    <location>
        <position position="293"/>
    </location>
</feature>
<dbReference type="AlphaFoldDB" id="W8BUM9"/>
<feature type="chain" id="PRO_5004908596" description="Protein TsetseEP domain-containing protein" evidence="1">
    <location>
        <begin position="30"/>
        <end position="293"/>
    </location>
</feature>
<dbReference type="EMBL" id="GAMC01003643">
    <property type="protein sequence ID" value="JAC02913.1"/>
    <property type="molecule type" value="mRNA"/>
</dbReference>
<sequence>KMYTTRQLVSVVLALQVILIAVGQTPTYGFIIGNVTTNVEDYILDNRRQYNATLQSYEDQLNTISVNLKLQLSVLDKQKALFLRTIQETNEKIDPLELLGLPAKYCVQQYRKEVPSANIIKANIESCIPTSPYYANDIISSALRYYTLLRKYYETDLNNDLNACAKTNANSSLNYTLCVTSVISKVNTYTHTNRANFDPAMQTARCSLEEHIDTAVTCTYTQYNSILTSIGAATRLIDECLSDFLEEGNGIGNGNGDKSFVIGIDNDNSIGSVNGIENRISFSNYDSFVIGID</sequence>
<feature type="signal peptide" evidence="1">
    <location>
        <begin position="1"/>
        <end position="29"/>
    </location>
</feature>
<organism evidence="2">
    <name type="scientific">Ceratitis capitata</name>
    <name type="common">Mediterranean fruit fly</name>
    <name type="synonym">Tephritis capitata</name>
    <dbReference type="NCBI Taxonomy" id="7213"/>
    <lineage>
        <taxon>Eukaryota</taxon>
        <taxon>Metazoa</taxon>
        <taxon>Ecdysozoa</taxon>
        <taxon>Arthropoda</taxon>
        <taxon>Hexapoda</taxon>
        <taxon>Insecta</taxon>
        <taxon>Pterygota</taxon>
        <taxon>Neoptera</taxon>
        <taxon>Endopterygota</taxon>
        <taxon>Diptera</taxon>
        <taxon>Brachycera</taxon>
        <taxon>Muscomorpha</taxon>
        <taxon>Tephritoidea</taxon>
        <taxon>Tephritidae</taxon>
        <taxon>Ceratitis</taxon>
        <taxon>Ceratitis</taxon>
    </lineage>
</organism>
<reference evidence="2" key="2">
    <citation type="journal article" date="2014" name="BMC Genomics">
        <title>A genomic perspective to assessing quality of mass-reared SIT flies used in Mediterranean fruit fly (Ceratitis capitata) eradication in California.</title>
        <authorList>
            <person name="Calla B."/>
            <person name="Hall B."/>
            <person name="Hou S."/>
            <person name="Geib S.M."/>
        </authorList>
    </citation>
    <scope>NUCLEOTIDE SEQUENCE</scope>
</reference>
<proteinExistence type="evidence at transcript level"/>
<evidence type="ECO:0008006" key="3">
    <source>
        <dbReference type="Google" id="ProtNLM"/>
    </source>
</evidence>
<accession>W8BUM9</accession>
<keyword evidence="1" id="KW-0732">Signal</keyword>
<name>W8BUM9_CERCA</name>
<reference evidence="2" key="1">
    <citation type="submission" date="2013-07" db="EMBL/GenBank/DDBJ databases">
        <authorList>
            <person name="Geib S."/>
        </authorList>
    </citation>
    <scope>NUCLEOTIDE SEQUENCE</scope>
</reference>
<feature type="non-terminal residue" evidence="2">
    <location>
        <position position="1"/>
    </location>
</feature>
<evidence type="ECO:0000313" key="2">
    <source>
        <dbReference type="EMBL" id="JAC02913.1"/>
    </source>
</evidence>
<dbReference type="OrthoDB" id="7999179at2759"/>
<protein>
    <recommendedName>
        <fullName evidence="3">Protein TsetseEP domain-containing protein</fullName>
    </recommendedName>
</protein>
<evidence type="ECO:0000256" key="1">
    <source>
        <dbReference type="SAM" id="SignalP"/>
    </source>
</evidence>